<reference evidence="8 9" key="1">
    <citation type="submission" date="2016-10" db="EMBL/GenBank/DDBJ databases">
        <title>Description of Gloeomargarita lithophora gen. nov., sp. nov., a thylakoid-bearing basal-branching cyanobacterium with intracellular carbonates, and proposal for Gloeomargaritales ord. nov.</title>
        <authorList>
            <person name="Moreira D."/>
            <person name="Tavera R."/>
            <person name="Benzerara K."/>
            <person name="Skouri-Panet F."/>
            <person name="Couradeau E."/>
            <person name="Gerard E."/>
            <person name="Loussert C."/>
            <person name="Novelo E."/>
            <person name="Zivanovic Y."/>
            <person name="Lopez-Garcia P."/>
        </authorList>
    </citation>
    <scope>NUCLEOTIDE SEQUENCE [LARGE SCALE GENOMIC DNA]</scope>
    <source>
        <strain evidence="8 9">D10</strain>
    </source>
</reference>
<organism evidence="8 9">
    <name type="scientific">Gloeomargarita lithophora Alchichica-D10</name>
    <dbReference type="NCBI Taxonomy" id="1188229"/>
    <lineage>
        <taxon>Bacteria</taxon>
        <taxon>Bacillati</taxon>
        <taxon>Cyanobacteriota</taxon>
        <taxon>Cyanophyceae</taxon>
        <taxon>Gloeomargaritales</taxon>
        <taxon>Gloeomargaritaceae</taxon>
        <taxon>Gloeomargarita</taxon>
    </lineage>
</organism>
<evidence type="ECO:0000256" key="7">
    <source>
        <dbReference type="ARBA" id="ARBA00023237"/>
    </source>
</evidence>
<evidence type="ECO:0000256" key="5">
    <source>
        <dbReference type="ARBA" id="ARBA00022692"/>
    </source>
</evidence>
<evidence type="ECO:0000256" key="2">
    <source>
        <dbReference type="ARBA" id="ARBA00007613"/>
    </source>
</evidence>
<evidence type="ECO:0000256" key="3">
    <source>
        <dbReference type="ARBA" id="ARBA00022448"/>
    </source>
</evidence>
<dbReference type="Pfam" id="PF02321">
    <property type="entry name" value="OEP"/>
    <property type="match status" value="2"/>
</dbReference>
<keyword evidence="3" id="KW-0813">Transport</keyword>
<accession>A0A1J0AE26</accession>
<evidence type="ECO:0000313" key="9">
    <source>
        <dbReference type="Proteomes" id="UP000180235"/>
    </source>
</evidence>
<dbReference type="GO" id="GO:0015562">
    <property type="term" value="F:efflux transmembrane transporter activity"/>
    <property type="evidence" value="ECO:0007669"/>
    <property type="project" value="InterPro"/>
</dbReference>
<evidence type="ECO:0000256" key="4">
    <source>
        <dbReference type="ARBA" id="ARBA00022452"/>
    </source>
</evidence>
<gene>
    <name evidence="8" type="ORF">GlitD10_1868</name>
</gene>
<dbReference type="Proteomes" id="UP000180235">
    <property type="component" value="Chromosome"/>
</dbReference>
<dbReference type="GO" id="GO:0009279">
    <property type="term" value="C:cell outer membrane"/>
    <property type="evidence" value="ECO:0007669"/>
    <property type="project" value="UniProtKB-SubCell"/>
</dbReference>
<dbReference type="PANTHER" id="PTHR30026:SF21">
    <property type="entry name" value="SLR1270 PROTEIN"/>
    <property type="match status" value="1"/>
</dbReference>
<sequence length="533" mass="57121">MNASPVRWWLSGMVAVGIIYGAIPPVSAETETNPVTPGDVPGLPAVAPVTPVPPNSPGVQDFRNLPPLLAPVLPEENPLTTPTEPAQVDIKTNQALSLRQSLELAAQTNRDLQVARARIDAARAGLRQAQAALFPTLDFQSNFQRTESAQSEISGRVARINAVGGSVANVVSGSNEGASITWDGTLRLNYNIYTGGQRGGQIQQAQEQLRQAVLNGVQVAQELQLDVSSAYYDVQNADAQVGIGQSAVRNAEVSLRDAQAQLRAGVGTQFAVLQAQVQLANSQQQLVNALRDQRVAQRNLVQILSLGNQVAVTASDPIETAGQWATPLDQSIILGWQQRPELVVQLSQRRFQEAQREIALSGIRPNLALFAQTDYLRFYESPTGLDKGGFGQGYVFGLQFSFTLFDGGAALAGARQATANIAVADISYANVRNQVRFQVEQAFSDLRANEANIKTAALALEQANESLRLARLRFQAGVGTQTDVINQENALTQAQGNLVTAVLGYNRALASLERAVGNAPFNFANFARPPVSP</sequence>
<protein>
    <submittedName>
        <fullName evidence="8">Outer membrane protein</fullName>
    </submittedName>
</protein>
<dbReference type="KEGG" id="glt:GlitD10_1868"/>
<keyword evidence="7" id="KW-0998">Cell outer membrane</keyword>
<keyword evidence="6" id="KW-0472">Membrane</keyword>
<dbReference type="AlphaFoldDB" id="A0A1J0AE26"/>
<dbReference type="RefSeq" id="WP_071454675.1">
    <property type="nucleotide sequence ID" value="NZ_CP017675.1"/>
</dbReference>
<dbReference type="PANTHER" id="PTHR30026">
    <property type="entry name" value="OUTER MEMBRANE PROTEIN TOLC"/>
    <property type="match status" value="1"/>
</dbReference>
<dbReference type="Gene3D" id="1.20.1600.10">
    <property type="entry name" value="Outer membrane efflux proteins (OEP)"/>
    <property type="match status" value="1"/>
</dbReference>
<evidence type="ECO:0000256" key="6">
    <source>
        <dbReference type="ARBA" id="ARBA00023136"/>
    </source>
</evidence>
<keyword evidence="9" id="KW-1185">Reference proteome</keyword>
<evidence type="ECO:0000256" key="1">
    <source>
        <dbReference type="ARBA" id="ARBA00004442"/>
    </source>
</evidence>
<dbReference type="GO" id="GO:1990281">
    <property type="term" value="C:efflux pump complex"/>
    <property type="evidence" value="ECO:0007669"/>
    <property type="project" value="TreeGrafter"/>
</dbReference>
<dbReference type="GO" id="GO:0015288">
    <property type="term" value="F:porin activity"/>
    <property type="evidence" value="ECO:0007669"/>
    <property type="project" value="TreeGrafter"/>
</dbReference>
<dbReference type="InterPro" id="IPR028351">
    <property type="entry name" value="CyaE"/>
</dbReference>
<evidence type="ECO:0000313" key="8">
    <source>
        <dbReference type="EMBL" id="APB34194.1"/>
    </source>
</evidence>
<dbReference type="PIRSF" id="PIRSF001892">
    <property type="entry name" value="CyaE"/>
    <property type="match status" value="1"/>
</dbReference>
<dbReference type="STRING" id="1188229.GlitD10_1868"/>
<dbReference type="InterPro" id="IPR051906">
    <property type="entry name" value="TolC-like"/>
</dbReference>
<comment type="subcellular location">
    <subcellularLocation>
        <location evidence="1">Cell outer membrane</location>
    </subcellularLocation>
</comment>
<dbReference type="OrthoDB" id="501974at2"/>
<dbReference type="InterPro" id="IPR003423">
    <property type="entry name" value="OMP_efflux"/>
</dbReference>
<dbReference type="EMBL" id="CP017675">
    <property type="protein sequence ID" value="APB34194.1"/>
    <property type="molecule type" value="Genomic_DNA"/>
</dbReference>
<name>A0A1J0AE26_9CYAN</name>
<comment type="similarity">
    <text evidence="2">Belongs to the outer membrane factor (OMF) (TC 1.B.17) family.</text>
</comment>
<keyword evidence="4" id="KW-1134">Transmembrane beta strand</keyword>
<proteinExistence type="inferred from homology"/>
<dbReference type="SUPFAM" id="SSF56954">
    <property type="entry name" value="Outer membrane efflux proteins (OEP)"/>
    <property type="match status" value="1"/>
</dbReference>
<keyword evidence="5" id="KW-0812">Transmembrane</keyword>